<evidence type="ECO:0000313" key="3">
    <source>
        <dbReference type="EMBL" id="PSC74600.1"/>
    </source>
</evidence>
<feature type="compositionally biased region" description="Acidic residues" evidence="1">
    <location>
        <begin position="168"/>
        <end position="179"/>
    </location>
</feature>
<dbReference type="Pfam" id="PF04046">
    <property type="entry name" value="PSP"/>
    <property type="match status" value="1"/>
</dbReference>
<evidence type="ECO:0000256" key="1">
    <source>
        <dbReference type="SAM" id="MobiDB-lite"/>
    </source>
</evidence>
<organism evidence="3 4">
    <name type="scientific">Micractinium conductrix</name>
    <dbReference type="NCBI Taxonomy" id="554055"/>
    <lineage>
        <taxon>Eukaryota</taxon>
        <taxon>Viridiplantae</taxon>
        <taxon>Chlorophyta</taxon>
        <taxon>core chlorophytes</taxon>
        <taxon>Trebouxiophyceae</taxon>
        <taxon>Chlorellales</taxon>
        <taxon>Chlorellaceae</taxon>
        <taxon>Chlorella clade</taxon>
        <taxon>Micractinium</taxon>
    </lineage>
</organism>
<dbReference type="PANTHER" id="PTHR12785">
    <property type="entry name" value="SPLICING FACTOR 3B"/>
    <property type="match status" value="1"/>
</dbReference>
<gene>
    <name evidence="3" type="ORF">C2E20_2356</name>
</gene>
<evidence type="ECO:0000259" key="2">
    <source>
        <dbReference type="SMART" id="SM00581"/>
    </source>
</evidence>
<feature type="compositionally biased region" description="Acidic residues" evidence="1">
    <location>
        <begin position="437"/>
        <end position="463"/>
    </location>
</feature>
<dbReference type="OrthoDB" id="10260794at2759"/>
<feature type="region of interest" description="Disordered" evidence="1">
    <location>
        <begin position="436"/>
        <end position="464"/>
    </location>
</feature>
<dbReference type="PANTHER" id="PTHR12785:SF6">
    <property type="entry name" value="SPLICING FACTOR 3B SUBUNIT 2"/>
    <property type="match status" value="1"/>
</dbReference>
<dbReference type="Proteomes" id="UP000239649">
    <property type="component" value="Unassembled WGS sequence"/>
</dbReference>
<sequence length="623" mass="67121">MAGTAAEAQQNGKEKPSKAQLKKAKAKQRKERQKAEREALAAAQADQGATAMPEAAAAADEEAVEIEYVSAPLELDFLQEEAAAAAEGGDGDVEMRGGLGLGLGADPAAGEGGEGQPSAAADFQRILQRFGTVEELLAGEAEEGEEGGAGGGEEGEEDKKGGAKGGDDGDSEGEEDDEAGASRKKKKLASRLKIAELKQSCERPDVVEVWDVTAADPKLLVYLKSYRNTVHVPRHWSHKRKYLQGKMGIEKPPFKLPDFIEATGIGEMRQAYLEKAEGQKMKQKARERMQPKMGKLDIDYQVLHDAFFKYQTKPKLAGVGEMYYEGKEFEASITHARPGVLSAELQNALGMGESAPPPWLINMQRYGPPPSYPALKVPGLNAPIPPGGMFGYHPGGWGKPPVDEFGRPIYGNVFGAEEEEADEEEQAVDKVVRWGELESEEEESDEEEEEEEESDEEGDETESLADGYASVASGLASSLPSGIETPAELDLRKASEAAAPKQLYTVLEQQKAAVGAGTLMGSEHTYVIPGKEGAAGKDKVPLGAARRLEALRREMPDVDVALDPAELEGLDDAALRELYEMRVQEQRSAAGREDFSDMVAAKAAQQKRKAVDKGGKDAKKFKF</sequence>
<feature type="compositionally biased region" description="Basic and acidic residues" evidence="1">
    <location>
        <begin position="157"/>
        <end position="167"/>
    </location>
</feature>
<dbReference type="InterPro" id="IPR007180">
    <property type="entry name" value="DUF382"/>
</dbReference>
<feature type="compositionally biased region" description="Basic residues" evidence="1">
    <location>
        <begin position="20"/>
        <end position="32"/>
    </location>
</feature>
<feature type="region of interest" description="Disordered" evidence="1">
    <location>
        <begin position="1"/>
        <end position="61"/>
    </location>
</feature>
<dbReference type="AlphaFoldDB" id="A0A2P6VKL4"/>
<feature type="region of interest" description="Disordered" evidence="1">
    <location>
        <begin position="139"/>
        <end position="185"/>
    </location>
</feature>
<dbReference type="GO" id="GO:0005634">
    <property type="term" value="C:nucleus"/>
    <property type="evidence" value="ECO:0007669"/>
    <property type="project" value="InterPro"/>
</dbReference>
<dbReference type="EMBL" id="LHPF02000004">
    <property type="protein sequence ID" value="PSC74600.1"/>
    <property type="molecule type" value="Genomic_DNA"/>
</dbReference>
<dbReference type="InterPro" id="IPR006568">
    <property type="entry name" value="PSP_pro-rich"/>
</dbReference>
<protein>
    <submittedName>
        <fullName evidence="3">Splicing factor 3B subunit 2</fullName>
    </submittedName>
</protein>
<dbReference type="InterPro" id="IPR052584">
    <property type="entry name" value="U2_snRNP_Complex_Component"/>
</dbReference>
<feature type="region of interest" description="Disordered" evidence="1">
    <location>
        <begin position="82"/>
        <end position="123"/>
    </location>
</feature>
<dbReference type="SMART" id="SM00581">
    <property type="entry name" value="PSP"/>
    <property type="match status" value="1"/>
</dbReference>
<name>A0A2P6VKL4_9CHLO</name>
<dbReference type="Pfam" id="PF04037">
    <property type="entry name" value="DUF382"/>
    <property type="match status" value="1"/>
</dbReference>
<feature type="domain" description="PSP proline-rich" evidence="2">
    <location>
        <begin position="333"/>
        <end position="386"/>
    </location>
</feature>
<feature type="compositionally biased region" description="Low complexity" evidence="1">
    <location>
        <begin position="40"/>
        <end position="58"/>
    </location>
</feature>
<dbReference type="STRING" id="554055.A0A2P6VKL4"/>
<reference evidence="3 4" key="1">
    <citation type="journal article" date="2018" name="Plant J.">
        <title>Genome sequences of Chlorella sorokiniana UTEX 1602 and Micractinium conductrix SAG 241.80: implications to maltose excretion by a green alga.</title>
        <authorList>
            <person name="Arriola M.B."/>
            <person name="Velmurugan N."/>
            <person name="Zhang Y."/>
            <person name="Plunkett M.H."/>
            <person name="Hondzo H."/>
            <person name="Barney B.M."/>
        </authorList>
    </citation>
    <scope>NUCLEOTIDE SEQUENCE [LARGE SCALE GENOMIC DNA]</scope>
    <source>
        <strain evidence="3 4">SAG 241.80</strain>
    </source>
</reference>
<keyword evidence="4" id="KW-1185">Reference proteome</keyword>
<proteinExistence type="predicted"/>
<comment type="caution">
    <text evidence="3">The sequence shown here is derived from an EMBL/GenBank/DDBJ whole genome shotgun (WGS) entry which is preliminary data.</text>
</comment>
<accession>A0A2P6VKL4</accession>
<evidence type="ECO:0000313" key="4">
    <source>
        <dbReference type="Proteomes" id="UP000239649"/>
    </source>
</evidence>